<protein>
    <recommendedName>
        <fullName evidence="2">UBC core domain-containing protein</fullName>
    </recommendedName>
</protein>
<evidence type="ECO:0000259" key="2">
    <source>
        <dbReference type="PROSITE" id="PS50127"/>
    </source>
</evidence>
<keyword evidence="4" id="KW-1185">Reference proteome</keyword>
<proteinExistence type="predicted"/>
<dbReference type="Pfam" id="PF00179">
    <property type="entry name" value="UQ_con"/>
    <property type="match status" value="1"/>
</dbReference>
<dbReference type="PROSITE" id="PS50127">
    <property type="entry name" value="UBC_2"/>
    <property type="match status" value="1"/>
</dbReference>
<organism evidence="3 4">
    <name type="scientific">Batrachochytrium salamandrivorans</name>
    <dbReference type="NCBI Taxonomy" id="1357716"/>
    <lineage>
        <taxon>Eukaryota</taxon>
        <taxon>Fungi</taxon>
        <taxon>Fungi incertae sedis</taxon>
        <taxon>Chytridiomycota</taxon>
        <taxon>Chytridiomycota incertae sedis</taxon>
        <taxon>Chytridiomycetes</taxon>
        <taxon>Rhizophydiales</taxon>
        <taxon>Rhizophydiales incertae sedis</taxon>
        <taxon>Batrachochytrium</taxon>
    </lineage>
</organism>
<dbReference type="EMBL" id="JAFCIX010000371">
    <property type="protein sequence ID" value="KAH6592811.1"/>
    <property type="molecule type" value="Genomic_DNA"/>
</dbReference>
<dbReference type="Gene3D" id="3.10.110.10">
    <property type="entry name" value="Ubiquitin Conjugating Enzyme"/>
    <property type="match status" value="1"/>
</dbReference>
<dbReference type="Proteomes" id="UP001648503">
    <property type="component" value="Unassembled WGS sequence"/>
</dbReference>
<accession>A0ABQ8F5X5</accession>
<sequence length="135" mass="14923">MITAASRLQKELRECQSLVGQGDHSEGRVVLHPDPDGDLFLWSATLYGSADSPYADGRFELSIQVPSNYPFHPPIIHFVTRVCHPNVHIKTGEICLDLLQNAWSPAWTLQSTCTAILTLLTQTCSDRGTFEATTP</sequence>
<evidence type="ECO:0000313" key="4">
    <source>
        <dbReference type="Proteomes" id="UP001648503"/>
    </source>
</evidence>
<dbReference type="PANTHER" id="PTHR24067">
    <property type="entry name" value="UBIQUITIN-CONJUGATING ENZYME E2"/>
    <property type="match status" value="1"/>
</dbReference>
<dbReference type="CDD" id="cd23812">
    <property type="entry name" value="UBCc_ScPEX4-like"/>
    <property type="match status" value="1"/>
</dbReference>
<gene>
    <name evidence="3" type="ORF">BASA50_007862</name>
</gene>
<dbReference type="SUPFAM" id="SSF54495">
    <property type="entry name" value="UBC-like"/>
    <property type="match status" value="1"/>
</dbReference>
<name>A0ABQ8F5X5_9FUNG</name>
<keyword evidence="1" id="KW-0833">Ubl conjugation pathway</keyword>
<dbReference type="InterPro" id="IPR000608">
    <property type="entry name" value="UBC"/>
</dbReference>
<reference evidence="3 4" key="1">
    <citation type="submission" date="2021-02" db="EMBL/GenBank/DDBJ databases">
        <title>Variation within the Batrachochytrium salamandrivorans European outbreak.</title>
        <authorList>
            <person name="Kelly M."/>
            <person name="Pasmans F."/>
            <person name="Shea T.P."/>
            <person name="Munoz J.F."/>
            <person name="Carranza S."/>
            <person name="Cuomo C.A."/>
            <person name="Martel A."/>
        </authorList>
    </citation>
    <scope>NUCLEOTIDE SEQUENCE [LARGE SCALE GENOMIC DNA]</scope>
    <source>
        <strain evidence="3 4">AMFP18/2</strain>
    </source>
</reference>
<dbReference type="SMART" id="SM00212">
    <property type="entry name" value="UBCc"/>
    <property type="match status" value="1"/>
</dbReference>
<dbReference type="InterPro" id="IPR050113">
    <property type="entry name" value="Ub_conjugating_enzyme"/>
</dbReference>
<feature type="domain" description="UBC core" evidence="2">
    <location>
        <begin position="3"/>
        <end position="135"/>
    </location>
</feature>
<dbReference type="InterPro" id="IPR016135">
    <property type="entry name" value="UBQ-conjugating_enzyme/RWD"/>
</dbReference>
<comment type="caution">
    <text evidence="3">The sequence shown here is derived from an EMBL/GenBank/DDBJ whole genome shotgun (WGS) entry which is preliminary data.</text>
</comment>
<evidence type="ECO:0000256" key="1">
    <source>
        <dbReference type="ARBA" id="ARBA00022786"/>
    </source>
</evidence>
<evidence type="ECO:0000313" key="3">
    <source>
        <dbReference type="EMBL" id="KAH6592811.1"/>
    </source>
</evidence>